<feature type="non-terminal residue" evidence="6">
    <location>
        <position position="1"/>
    </location>
</feature>
<evidence type="ECO:0000313" key="6">
    <source>
        <dbReference type="EMBL" id="HDR50204.1"/>
    </source>
</evidence>
<evidence type="ECO:0000259" key="5">
    <source>
        <dbReference type="Pfam" id="PF04357"/>
    </source>
</evidence>
<dbReference type="AlphaFoldDB" id="A0A831LK94"/>
<organism evidence="6">
    <name type="scientific">Mariniphaga anaerophila</name>
    <dbReference type="NCBI Taxonomy" id="1484053"/>
    <lineage>
        <taxon>Bacteria</taxon>
        <taxon>Pseudomonadati</taxon>
        <taxon>Bacteroidota</taxon>
        <taxon>Bacteroidia</taxon>
        <taxon>Marinilabiliales</taxon>
        <taxon>Prolixibacteraceae</taxon>
        <taxon>Mariniphaga</taxon>
    </lineage>
</organism>
<comment type="caution">
    <text evidence="6">The sequence shown here is derived from an EMBL/GenBank/DDBJ whole genome shotgun (WGS) entry which is preliminary data.</text>
</comment>
<keyword evidence="3" id="KW-1133">Transmembrane helix</keyword>
<name>A0A831LK94_9BACT</name>
<feature type="domain" description="Translocation and assembly module TamB C-terminal" evidence="5">
    <location>
        <begin position="217"/>
        <end position="388"/>
    </location>
</feature>
<accession>A0A831LK94</accession>
<evidence type="ECO:0000256" key="2">
    <source>
        <dbReference type="ARBA" id="ARBA00022692"/>
    </source>
</evidence>
<keyword evidence="4" id="KW-0472">Membrane</keyword>
<protein>
    <recommendedName>
        <fullName evidence="5">Translocation and assembly module TamB C-terminal domain-containing protein</fullName>
    </recommendedName>
</protein>
<keyword evidence="2" id="KW-0812">Transmembrane</keyword>
<feature type="domain" description="Translocation and assembly module TamB C-terminal" evidence="5">
    <location>
        <begin position="413"/>
        <end position="791"/>
    </location>
</feature>
<comment type="subcellular location">
    <subcellularLocation>
        <location evidence="1">Membrane</location>
        <topology evidence="1">Single-pass membrane protein</topology>
    </subcellularLocation>
</comment>
<dbReference type="GO" id="GO:0005886">
    <property type="term" value="C:plasma membrane"/>
    <property type="evidence" value="ECO:0007669"/>
    <property type="project" value="InterPro"/>
</dbReference>
<evidence type="ECO:0000256" key="3">
    <source>
        <dbReference type="ARBA" id="ARBA00022989"/>
    </source>
</evidence>
<dbReference type="PANTHER" id="PTHR36985:SF1">
    <property type="entry name" value="TRANSLOCATION AND ASSEMBLY MODULE SUBUNIT TAMB"/>
    <property type="match status" value="1"/>
</dbReference>
<dbReference type="PANTHER" id="PTHR36985">
    <property type="entry name" value="TRANSLOCATION AND ASSEMBLY MODULE SUBUNIT TAMB"/>
    <property type="match status" value="1"/>
</dbReference>
<evidence type="ECO:0000256" key="1">
    <source>
        <dbReference type="ARBA" id="ARBA00004167"/>
    </source>
</evidence>
<dbReference type="Pfam" id="PF04357">
    <property type="entry name" value="TamB"/>
    <property type="match status" value="2"/>
</dbReference>
<reference evidence="6" key="1">
    <citation type="journal article" date="2020" name="mSystems">
        <title>Genome- and Community-Level Interaction Insights into Carbon Utilization and Element Cycling Functions of Hydrothermarchaeota in Hydrothermal Sediment.</title>
        <authorList>
            <person name="Zhou Z."/>
            <person name="Liu Y."/>
            <person name="Xu W."/>
            <person name="Pan J."/>
            <person name="Luo Z.H."/>
            <person name="Li M."/>
        </authorList>
    </citation>
    <scope>NUCLEOTIDE SEQUENCE [LARGE SCALE GENOMIC DNA]</scope>
    <source>
        <strain evidence="6">SpSt-1217</strain>
    </source>
</reference>
<evidence type="ECO:0000256" key="4">
    <source>
        <dbReference type="ARBA" id="ARBA00023136"/>
    </source>
</evidence>
<sequence length="793" mass="88939">DLLIDSVTAYTEGNPDSLFLSANLAAYESTTLIEAGIVPDEPLKISLMNWKVNFRNQKWALQQPPAIIELDAQNYRIENFNMVSDHQELEQFISANGIISLSAEQDFHLKINNLNLENLMQLLEQEQPVTGLFGISLDVKGNPDSLLLNSEFSISEPGFDKFQFKEISGKLEYADNKFFMETLVAPNDSGKIELSAALPLEINPDSLKVVFSMKDSITGKVNIDNISLAMLEKMEMNDQLKGIFEGQLDFSGTGENPVMKGNFSLNNLEFSDYRFLQFDGNLKYSNNVFAADLNVVPQDRGKLEAAFEIPLRFYSDSLKFVLSPKDSVTGKVILEKMTLELLQAIYPAANIAGFIEGDVTLSGTMESPNPEGNIRLRDASVEMREFGIDYKNVGVNLNFLRDKIRVENLLVRSRDGSLTGSGQMDFASDFYKGDISQSEITLNFNRFQPFNHRQFNMQMNGNATFGGKKGEVAYGGNITIPRSEIYIPAVMRMLGRMTVAEMPKPLLVQEMERMSAMADPEYMEPVPVVLADSARFDYFDNFKGSLRIRIPRNTWIKNDDLYIELSGDVELRKSREYFELFGTVDVVRGQYDLLGKTFMINEGSISFQGGEDMMPSMDITASYAFRNPQRMEQTLSVRISGTAELPEVNFQLDGSSISEGDALSYILFGKSMNELTIDEQDNMDGAGGGSLAGRAAASILTSQLTNFLGKKLAVDYIEVKSDGGFDNATVVVGKYITNDLFVSYEQRFGETHEKDMVKYEVKLEYELFRFLFLELNNSSRASGFDVIFKFDAK</sequence>
<dbReference type="Proteomes" id="UP000886047">
    <property type="component" value="Unassembled WGS sequence"/>
</dbReference>
<proteinExistence type="predicted"/>
<gene>
    <name evidence="6" type="ORF">ENN90_01090</name>
</gene>
<dbReference type="GO" id="GO:0009306">
    <property type="term" value="P:protein secretion"/>
    <property type="evidence" value="ECO:0007669"/>
    <property type="project" value="InterPro"/>
</dbReference>
<dbReference type="InterPro" id="IPR007452">
    <property type="entry name" value="TamB_C"/>
</dbReference>
<dbReference type="EMBL" id="DSDK01000065">
    <property type="protein sequence ID" value="HDR50204.1"/>
    <property type="molecule type" value="Genomic_DNA"/>
</dbReference>